<evidence type="ECO:0000256" key="2">
    <source>
        <dbReference type="ARBA" id="ARBA00004906"/>
    </source>
</evidence>
<sequence length="533" mass="60155">AEAWGRTSLFIGNMYSVSPEAVVKRFPRLRSITLKGKPRFADFNLVPPNWGADVLPWIHAIASVNPMLEELRLKRVVVTDESLELLAHFFPNFHALSLTSCEGFSTNGLAIIASKCRNLTELDLQENDIDDRGGYWLNCFPESCSTLVSLNFACLNSEVNFDALERLVARCRCLKSLKLNKNVTLEQLQQRLLVKAPQLTELGTGSYSQELKTRQFSELETAFNNCRDLRILSGFWEVSSLYLPAIYSVCANLTFLNFSYATLQSWELGKLVINCPHLLRLWVLDTVEDKGLETVSSSCKDLRELRVFPADPSGQGQGYVTEKGIVAISKGCPNLKYVLYFCRQMTNTAIVTVAQNCPMLTHFRLCIMDPRRPDHLTNEPMDEAFGAIVRNCKNLQRLSLSGWLTDKTFEYLGRFAKNLQTLSVAFAGSSDRGMQYLLNGCPKLRKLEIRDSPFGDAALLSGLDRYESMRSLWMSACNVTLNGCNILAREMPQLNVEIIKENDEDDDIRVEKLYVYRTLCGARTDAPGFVYTL</sequence>
<comment type="subcellular location">
    <subcellularLocation>
        <location evidence="1">Nucleus</location>
    </subcellularLocation>
</comment>
<dbReference type="FunFam" id="3.80.10.10:FF:000029">
    <property type="entry name" value="Transport inhibitor response 1"/>
    <property type="match status" value="1"/>
</dbReference>
<comment type="pathway">
    <text evidence="2">Protein modification; protein ubiquitination.</text>
</comment>
<dbReference type="OMA" id="CKWARTI"/>
<name>A0AA38CAG5_TAXCH</name>
<dbReference type="GO" id="GO:0005634">
    <property type="term" value="C:nucleus"/>
    <property type="evidence" value="ECO:0007669"/>
    <property type="project" value="UniProtKB-SubCell"/>
</dbReference>
<organism evidence="7 8">
    <name type="scientific">Taxus chinensis</name>
    <name type="common">Chinese yew</name>
    <name type="synonym">Taxus wallichiana var. chinensis</name>
    <dbReference type="NCBI Taxonomy" id="29808"/>
    <lineage>
        <taxon>Eukaryota</taxon>
        <taxon>Viridiplantae</taxon>
        <taxon>Streptophyta</taxon>
        <taxon>Embryophyta</taxon>
        <taxon>Tracheophyta</taxon>
        <taxon>Spermatophyta</taxon>
        <taxon>Pinopsida</taxon>
        <taxon>Pinidae</taxon>
        <taxon>Conifers II</taxon>
        <taxon>Cupressales</taxon>
        <taxon>Taxaceae</taxon>
        <taxon>Taxus</taxon>
    </lineage>
</organism>
<dbReference type="InterPro" id="IPR001611">
    <property type="entry name" value="Leu-rich_rpt"/>
</dbReference>
<evidence type="ECO:0000256" key="5">
    <source>
        <dbReference type="ARBA" id="ARBA00023294"/>
    </source>
</evidence>
<keyword evidence="8" id="KW-1185">Reference proteome</keyword>
<comment type="caution">
    <text evidence="7">The sequence shown here is derived from an EMBL/GenBank/DDBJ whole genome shotgun (WGS) entry which is preliminary data.</text>
</comment>
<dbReference type="Pfam" id="PF18791">
    <property type="entry name" value="Transp_inhibit"/>
    <property type="match status" value="1"/>
</dbReference>
<dbReference type="SUPFAM" id="SSF52047">
    <property type="entry name" value="RNI-like"/>
    <property type="match status" value="1"/>
</dbReference>
<dbReference type="GO" id="GO:0019005">
    <property type="term" value="C:SCF ubiquitin ligase complex"/>
    <property type="evidence" value="ECO:0007669"/>
    <property type="project" value="TreeGrafter"/>
</dbReference>
<dbReference type="SMART" id="SM00367">
    <property type="entry name" value="LRR_CC"/>
    <property type="match status" value="6"/>
</dbReference>
<dbReference type="EMBL" id="JAHRHJ020001122">
    <property type="protein sequence ID" value="KAH9293452.1"/>
    <property type="molecule type" value="Genomic_DNA"/>
</dbReference>
<dbReference type="InterPro" id="IPR006553">
    <property type="entry name" value="Leu-rich_rpt_Cys-con_subtyp"/>
</dbReference>
<keyword evidence="3" id="KW-0833">Ubl conjugation pathway</keyword>
<dbReference type="AlphaFoldDB" id="A0AA38CAG5"/>
<dbReference type="PANTHER" id="PTHR16134:SF148">
    <property type="entry name" value="S-PHASE KINASE-ASSOCIATED PROTEIN 2, ISOFORM A"/>
    <property type="match status" value="1"/>
</dbReference>
<protein>
    <recommendedName>
        <fullName evidence="6">Transport inhibitor response 1 domain-containing protein</fullName>
    </recommendedName>
</protein>
<dbReference type="Pfam" id="PF13516">
    <property type="entry name" value="LRR_6"/>
    <property type="match status" value="1"/>
</dbReference>
<dbReference type="InterPro" id="IPR032675">
    <property type="entry name" value="LRR_dom_sf"/>
</dbReference>
<dbReference type="Proteomes" id="UP000824469">
    <property type="component" value="Unassembled WGS sequence"/>
</dbReference>
<evidence type="ECO:0000256" key="1">
    <source>
        <dbReference type="ARBA" id="ARBA00004123"/>
    </source>
</evidence>
<proteinExistence type="predicted"/>
<dbReference type="GO" id="GO:0031146">
    <property type="term" value="P:SCF-dependent proteasomal ubiquitin-dependent protein catabolic process"/>
    <property type="evidence" value="ECO:0007669"/>
    <property type="project" value="TreeGrafter"/>
</dbReference>
<reference evidence="7 8" key="1">
    <citation type="journal article" date="2021" name="Nat. Plants">
        <title>The Taxus genome provides insights into paclitaxel biosynthesis.</title>
        <authorList>
            <person name="Xiong X."/>
            <person name="Gou J."/>
            <person name="Liao Q."/>
            <person name="Li Y."/>
            <person name="Zhou Q."/>
            <person name="Bi G."/>
            <person name="Li C."/>
            <person name="Du R."/>
            <person name="Wang X."/>
            <person name="Sun T."/>
            <person name="Guo L."/>
            <person name="Liang H."/>
            <person name="Lu P."/>
            <person name="Wu Y."/>
            <person name="Zhang Z."/>
            <person name="Ro D.K."/>
            <person name="Shang Y."/>
            <person name="Huang S."/>
            <person name="Yan J."/>
        </authorList>
    </citation>
    <scope>NUCLEOTIDE SEQUENCE [LARGE SCALE GENOMIC DNA]</scope>
    <source>
        <strain evidence="7">Ta-2019</strain>
    </source>
</reference>
<feature type="domain" description="Transport inhibitor response 1" evidence="6">
    <location>
        <begin position="27"/>
        <end position="73"/>
    </location>
</feature>
<evidence type="ECO:0000256" key="3">
    <source>
        <dbReference type="ARBA" id="ARBA00022786"/>
    </source>
</evidence>
<evidence type="ECO:0000256" key="4">
    <source>
        <dbReference type="ARBA" id="ARBA00023242"/>
    </source>
</evidence>
<evidence type="ECO:0000313" key="8">
    <source>
        <dbReference type="Proteomes" id="UP000824469"/>
    </source>
</evidence>
<evidence type="ECO:0000259" key="6">
    <source>
        <dbReference type="Pfam" id="PF18791"/>
    </source>
</evidence>
<dbReference type="GO" id="GO:0009734">
    <property type="term" value="P:auxin-activated signaling pathway"/>
    <property type="evidence" value="ECO:0007669"/>
    <property type="project" value="UniProtKB-KW"/>
</dbReference>
<gene>
    <name evidence="7" type="ORF">KI387_041358</name>
</gene>
<dbReference type="InterPro" id="IPR041101">
    <property type="entry name" value="Transp_inhibit"/>
</dbReference>
<dbReference type="Gene3D" id="3.80.10.10">
    <property type="entry name" value="Ribonuclease Inhibitor"/>
    <property type="match status" value="1"/>
</dbReference>
<accession>A0AA38CAG5</accession>
<keyword evidence="4" id="KW-0539">Nucleus</keyword>
<evidence type="ECO:0000313" key="7">
    <source>
        <dbReference type="EMBL" id="KAH9293452.1"/>
    </source>
</evidence>
<keyword evidence="5" id="KW-0927">Auxin signaling pathway</keyword>
<feature type="non-terminal residue" evidence="7">
    <location>
        <position position="1"/>
    </location>
</feature>
<dbReference type="PANTHER" id="PTHR16134">
    <property type="entry name" value="F-BOX/TPR REPEAT PROTEIN POF3"/>
    <property type="match status" value="1"/>
</dbReference>